<dbReference type="InterPro" id="IPR012347">
    <property type="entry name" value="Ferritin-like"/>
</dbReference>
<evidence type="ECO:0000313" key="2">
    <source>
        <dbReference type="Proteomes" id="UP000179524"/>
    </source>
</evidence>
<protein>
    <submittedName>
        <fullName evidence="1">Uncharacterized protein</fullName>
    </submittedName>
</protein>
<dbReference type="Gene3D" id="1.20.1260.10">
    <property type="match status" value="1"/>
</dbReference>
<name>A0A1S2LMC0_9BACI</name>
<dbReference type="Proteomes" id="UP000179524">
    <property type="component" value="Unassembled WGS sequence"/>
</dbReference>
<dbReference type="EMBL" id="MLQR01000027">
    <property type="protein sequence ID" value="OIJ13621.1"/>
    <property type="molecule type" value="Genomic_DNA"/>
</dbReference>
<organism evidence="1 2">
    <name type="scientific">Anaerobacillus alkalilacustris</name>
    <dbReference type="NCBI Taxonomy" id="393763"/>
    <lineage>
        <taxon>Bacteria</taxon>
        <taxon>Bacillati</taxon>
        <taxon>Bacillota</taxon>
        <taxon>Bacilli</taxon>
        <taxon>Bacillales</taxon>
        <taxon>Bacillaceae</taxon>
        <taxon>Anaerobacillus</taxon>
    </lineage>
</organism>
<dbReference type="AlphaFoldDB" id="A0A1S2LMC0"/>
<sequence length="80" mass="9322">MFQLAETSSLALSFVYRTCQMCVDYYGRSLTKVARSDIVDFFEATLKSTVKLYKKSLHIMLSGRHNNNTLYSVRSVFFYE</sequence>
<proteinExistence type="predicted"/>
<reference evidence="1 2" key="1">
    <citation type="submission" date="2016-10" db="EMBL/GenBank/DDBJ databases">
        <title>Draft genome sequences of four alkaliphilic bacteria belonging to the Anaerobacillus genus.</title>
        <authorList>
            <person name="Bassil N.M."/>
            <person name="Lloyd J.R."/>
        </authorList>
    </citation>
    <scope>NUCLEOTIDE SEQUENCE [LARGE SCALE GENOMIC DNA]</scope>
    <source>
        <strain evidence="1 2">DSM 18345</strain>
    </source>
</reference>
<gene>
    <name evidence="1" type="ORF">BKP37_10090</name>
</gene>
<keyword evidence="2" id="KW-1185">Reference proteome</keyword>
<comment type="caution">
    <text evidence="1">The sequence shown here is derived from an EMBL/GenBank/DDBJ whole genome shotgun (WGS) entry which is preliminary data.</text>
</comment>
<accession>A0A1S2LMC0</accession>
<evidence type="ECO:0000313" key="1">
    <source>
        <dbReference type="EMBL" id="OIJ13621.1"/>
    </source>
</evidence>